<dbReference type="Proteomes" id="UP000694388">
    <property type="component" value="Unplaced"/>
</dbReference>
<dbReference type="AlphaFoldDB" id="A0A8C4WVG4"/>
<keyword evidence="2" id="KW-1185">Reference proteome</keyword>
<evidence type="ECO:0000313" key="2">
    <source>
        <dbReference type="Proteomes" id="UP000694388"/>
    </source>
</evidence>
<dbReference type="GeneTree" id="ENSGT00940000160812"/>
<name>A0A8C4WVG4_EPTBU</name>
<organism evidence="1 2">
    <name type="scientific">Eptatretus burgeri</name>
    <name type="common">Inshore hagfish</name>
    <dbReference type="NCBI Taxonomy" id="7764"/>
    <lineage>
        <taxon>Eukaryota</taxon>
        <taxon>Metazoa</taxon>
        <taxon>Chordata</taxon>
        <taxon>Craniata</taxon>
        <taxon>Vertebrata</taxon>
        <taxon>Cyclostomata</taxon>
        <taxon>Myxini</taxon>
        <taxon>Myxiniformes</taxon>
        <taxon>Myxinidae</taxon>
        <taxon>Eptatretinae</taxon>
        <taxon>Eptatretus</taxon>
    </lineage>
</organism>
<proteinExistence type="predicted"/>
<accession>A0A8C4WVG4</accession>
<evidence type="ECO:0000313" key="1">
    <source>
        <dbReference type="Ensembl" id="ENSEBUP00000013649.1"/>
    </source>
</evidence>
<reference evidence="1" key="1">
    <citation type="submission" date="2025-08" db="UniProtKB">
        <authorList>
            <consortium name="Ensembl"/>
        </authorList>
    </citation>
    <scope>IDENTIFICATION</scope>
</reference>
<sequence>MSETPTEPAFLPDPQDGRLYLMGSQSGLVKLPFSIPELVHAAPCRTSDGLLYTGKKQDSWSVIDAWTGRREQLTGSYSPSSSSDLESCLIYIGRKVYTLSIYDMRTRALRWNVTYYHYSAEPLEDTSAYGRF</sequence>
<reference evidence="1" key="2">
    <citation type="submission" date="2025-09" db="UniProtKB">
        <authorList>
            <consortium name="Ensembl"/>
        </authorList>
    </citation>
    <scope>IDENTIFICATION</scope>
</reference>
<protein>
    <submittedName>
        <fullName evidence="1">Uncharacterized protein</fullName>
    </submittedName>
</protein>
<dbReference type="Ensembl" id="ENSEBUT00000014225.1">
    <property type="protein sequence ID" value="ENSEBUP00000013649.1"/>
    <property type="gene ID" value="ENSEBUG00000008613.1"/>
</dbReference>